<dbReference type="InterPro" id="IPR036890">
    <property type="entry name" value="HATPase_C_sf"/>
</dbReference>
<reference evidence="3 4" key="1">
    <citation type="submission" date="2022-04" db="EMBL/GenBank/DDBJ databases">
        <title>Positive selection, recombination, and allopatry shape intraspecific diversity of widespread and dominant cyanobacteria.</title>
        <authorList>
            <person name="Wei J."/>
            <person name="Shu W."/>
            <person name="Hu C."/>
        </authorList>
    </citation>
    <scope>NUCLEOTIDE SEQUENCE [LARGE SCALE GENOMIC DNA]</scope>
    <source>
        <strain evidence="3 4">AS-A4</strain>
    </source>
</reference>
<dbReference type="SUPFAM" id="SSF55874">
    <property type="entry name" value="ATPase domain of HSP90 chaperone/DNA topoisomerase II/histidine kinase"/>
    <property type="match status" value="1"/>
</dbReference>
<comment type="caution">
    <text evidence="3">The sequence shown here is derived from an EMBL/GenBank/DDBJ whole genome shotgun (WGS) entry which is preliminary data.</text>
</comment>
<feature type="domain" description="CHASE2" evidence="2">
    <location>
        <begin position="39"/>
        <end position="355"/>
    </location>
</feature>
<proteinExistence type="predicted"/>
<keyword evidence="1" id="KW-0472">Membrane</keyword>
<organism evidence="3 4">
    <name type="scientific">Stenomitos frigidus AS-A4</name>
    <dbReference type="NCBI Taxonomy" id="2933935"/>
    <lineage>
        <taxon>Bacteria</taxon>
        <taxon>Bacillati</taxon>
        <taxon>Cyanobacteriota</taxon>
        <taxon>Cyanophyceae</taxon>
        <taxon>Leptolyngbyales</taxon>
        <taxon>Leptolyngbyaceae</taxon>
        <taxon>Stenomitos</taxon>
    </lineage>
</organism>
<keyword evidence="1" id="KW-1133">Transmembrane helix</keyword>
<sequence>MNARFWTQIGQHIRVWRVGLLPGLLVIGLVAGARMTGSLQRLEWTAFDRALRSRPLEAPDSRVVIVGINEEDIRSVGKYPIPDRELATLLKAIQSYQPAVMGLDLFRDITTDPDRAELAQLLRASPNLIGIEADVSSVATLKVKPPPELPPTQVGLADIILDPDGKLRRCLLASKVDSGTVKYSLPLLLAAGYLKTKGIALQHGTRASDPIRLGTTTLPRFRAYTGGYVRAKAGGNQLLINFRSHPAPFPVVSMMDVLQGRVKPELMRDRIVLVGVTASHSLNDTIMTDALKGSLLSEATGSTDEYQLLYGIENHAHAISQLISAVLDQRPLLHTWAEGWEYAWILLWGLLGTALGLLLQSPWKTLLGLAIGSMCLVAIAYGGILLSWWLPVVPSLLALSAAGLTTALFDRDSRLLLEQRSLTLKRTYDAVHNGPLQTLAAMLRSVDDLPAETVRSQLQNLNQELRSVYESMQQAVVTGDQHYAQTPIDALLYQVYEDTLKRDLPGFSSIHTFIPPDFTLLKHCTLSTDQKQALCLFLQEALCNVGNHAVAASCLDVICCQEKNCYTLQVIDNGKELAAFDRAASDSPREGRGTAQARELARSLRGRFQRHPHTPHGVVCELIWRSSRSWRLSHLFESMQYLRKRL</sequence>
<protein>
    <submittedName>
        <fullName evidence="3">CHASE2 domain-containing protein</fullName>
    </submittedName>
</protein>
<dbReference type="SMART" id="SM01080">
    <property type="entry name" value="CHASE2"/>
    <property type="match status" value="1"/>
</dbReference>
<gene>
    <name evidence="3" type="ORF">NDI38_07750</name>
</gene>
<keyword evidence="4" id="KW-1185">Reference proteome</keyword>
<dbReference type="Gene3D" id="3.30.565.10">
    <property type="entry name" value="Histidine kinase-like ATPase, C-terminal domain"/>
    <property type="match status" value="1"/>
</dbReference>
<feature type="transmembrane region" description="Helical" evidence="1">
    <location>
        <begin position="366"/>
        <end position="386"/>
    </location>
</feature>
<dbReference type="Proteomes" id="UP001476950">
    <property type="component" value="Unassembled WGS sequence"/>
</dbReference>
<dbReference type="InterPro" id="IPR007890">
    <property type="entry name" value="CHASE2"/>
</dbReference>
<accession>A0ABV0KGK6</accession>
<evidence type="ECO:0000259" key="2">
    <source>
        <dbReference type="SMART" id="SM01080"/>
    </source>
</evidence>
<feature type="transmembrane region" description="Helical" evidence="1">
    <location>
        <begin position="342"/>
        <end position="359"/>
    </location>
</feature>
<name>A0ABV0KGK6_9CYAN</name>
<keyword evidence="1" id="KW-0812">Transmembrane</keyword>
<dbReference type="Pfam" id="PF05226">
    <property type="entry name" value="CHASE2"/>
    <property type="match status" value="1"/>
</dbReference>
<evidence type="ECO:0000313" key="4">
    <source>
        <dbReference type="Proteomes" id="UP001476950"/>
    </source>
</evidence>
<evidence type="ECO:0000256" key="1">
    <source>
        <dbReference type="SAM" id="Phobius"/>
    </source>
</evidence>
<dbReference type="EMBL" id="JAMPLM010000004">
    <property type="protein sequence ID" value="MEP1058330.1"/>
    <property type="molecule type" value="Genomic_DNA"/>
</dbReference>
<evidence type="ECO:0000313" key="3">
    <source>
        <dbReference type="EMBL" id="MEP1058330.1"/>
    </source>
</evidence>